<name>A0ABS5QD51_9PROT</name>
<dbReference type="PANTHER" id="PTHR43048">
    <property type="entry name" value="METHYLMALONYL-COA EPIMERASE"/>
    <property type="match status" value="1"/>
</dbReference>
<dbReference type="Gene3D" id="3.10.180.10">
    <property type="entry name" value="2,3-Dihydroxybiphenyl 1,2-Dioxygenase, domain 1"/>
    <property type="match status" value="1"/>
</dbReference>
<accession>A0ABS5QD51</accession>
<dbReference type="Pfam" id="PF00903">
    <property type="entry name" value="Glyoxalase"/>
    <property type="match status" value="1"/>
</dbReference>
<reference evidence="3 4" key="1">
    <citation type="submission" date="2021-05" db="EMBL/GenBank/DDBJ databases">
        <title>Roseococcus sp. XZZS9, whole genome shotgun sequencing project.</title>
        <authorList>
            <person name="Zhao G."/>
            <person name="Shen L."/>
        </authorList>
    </citation>
    <scope>NUCLEOTIDE SEQUENCE [LARGE SCALE GENOMIC DNA]</scope>
    <source>
        <strain evidence="3 4">XZZS9</strain>
    </source>
</reference>
<dbReference type="InterPro" id="IPR051785">
    <property type="entry name" value="MMCE/EMCE_epimerase"/>
</dbReference>
<dbReference type="InterPro" id="IPR029068">
    <property type="entry name" value="Glyas_Bleomycin-R_OHBP_Dase"/>
</dbReference>
<dbReference type="CDD" id="cd06587">
    <property type="entry name" value="VOC"/>
    <property type="match status" value="1"/>
</dbReference>
<organism evidence="3 4">
    <name type="scientific">Roseococcus pinisoli</name>
    <dbReference type="NCBI Taxonomy" id="2835040"/>
    <lineage>
        <taxon>Bacteria</taxon>
        <taxon>Pseudomonadati</taxon>
        <taxon>Pseudomonadota</taxon>
        <taxon>Alphaproteobacteria</taxon>
        <taxon>Acetobacterales</taxon>
        <taxon>Roseomonadaceae</taxon>
        <taxon>Roseococcus</taxon>
    </lineage>
</organism>
<gene>
    <name evidence="3" type="ORF">KHU32_11765</name>
</gene>
<dbReference type="InterPro" id="IPR037523">
    <property type="entry name" value="VOC_core"/>
</dbReference>
<proteinExistence type="predicted"/>
<dbReference type="RefSeq" id="WP_213670280.1">
    <property type="nucleotide sequence ID" value="NZ_JAHCDA010000002.1"/>
</dbReference>
<evidence type="ECO:0000313" key="3">
    <source>
        <dbReference type="EMBL" id="MBS7811615.1"/>
    </source>
</evidence>
<evidence type="ECO:0000256" key="1">
    <source>
        <dbReference type="ARBA" id="ARBA00022723"/>
    </source>
</evidence>
<evidence type="ECO:0000259" key="2">
    <source>
        <dbReference type="PROSITE" id="PS51819"/>
    </source>
</evidence>
<dbReference type="EMBL" id="JAHCDA010000002">
    <property type="protein sequence ID" value="MBS7811615.1"/>
    <property type="molecule type" value="Genomic_DNA"/>
</dbReference>
<sequence length="128" mass="14176">MVNYVFDHIHLRTPDIEATAAWYEKILGAQINRSMQNGAPRVDMKVGGANIFLIATDENSAPAPVAPYTGIDHFGMIVEDLDAAYADLKAKGVHFTMEPKQLRPGIRISFIRGPENVSIEILERKKVA</sequence>
<dbReference type="PANTHER" id="PTHR43048:SF5">
    <property type="entry name" value="BLR5325 PROTEIN"/>
    <property type="match status" value="1"/>
</dbReference>
<dbReference type="PROSITE" id="PS51819">
    <property type="entry name" value="VOC"/>
    <property type="match status" value="1"/>
</dbReference>
<dbReference type="SUPFAM" id="SSF54593">
    <property type="entry name" value="Glyoxalase/Bleomycin resistance protein/Dihydroxybiphenyl dioxygenase"/>
    <property type="match status" value="1"/>
</dbReference>
<feature type="domain" description="VOC" evidence="2">
    <location>
        <begin position="5"/>
        <end position="124"/>
    </location>
</feature>
<comment type="caution">
    <text evidence="3">The sequence shown here is derived from an EMBL/GenBank/DDBJ whole genome shotgun (WGS) entry which is preliminary data.</text>
</comment>
<dbReference type="Proteomes" id="UP000766336">
    <property type="component" value="Unassembled WGS sequence"/>
</dbReference>
<dbReference type="InterPro" id="IPR004360">
    <property type="entry name" value="Glyas_Fos-R_dOase_dom"/>
</dbReference>
<protein>
    <submittedName>
        <fullName evidence="3">VOC family protein</fullName>
    </submittedName>
</protein>
<keyword evidence="1" id="KW-0479">Metal-binding</keyword>
<keyword evidence="4" id="KW-1185">Reference proteome</keyword>
<evidence type="ECO:0000313" key="4">
    <source>
        <dbReference type="Proteomes" id="UP000766336"/>
    </source>
</evidence>